<dbReference type="AlphaFoldDB" id="A0A165JJ57"/>
<sequence>MLVIDDPTWLDRPFEGSTFVVMAIDPVASVEDLDDQARDEAAQIHPRKYLALLDDDVGIDMLRDARMPKLRLDFYLAHTGLPDSPEEWAATPIAPAPAHPTTGRLPILPSYALPWPNCHIHTLNAVIAAVSRIYQYPAPGPSLNAEARTALGHHRLDDTRAYQPPEDDDSVGDDEDYEDALAELREEMLELEVYPQPADDDATGMFDIIPQDTTPQMMLHVEVWVDVNSIEWPSNPADLGSEIKRLRKIEWNWAQRVVAEALANRSETSAWLEGISGADTPSVEVVGEAVEDQEGDMSIVPEDAIEHRAERQAEVDETPEAAVTLSSTRAPSDLVPSPVMSTVTSSMRRTSSSLSVQSDNSPGTSFPRSIAGFLQGFLAMFSRITPYASRFQSLFLAWLWRPFAR</sequence>
<name>A0A165JJ57_EXIGL</name>
<organism evidence="2 3">
    <name type="scientific">Exidia glandulosa HHB12029</name>
    <dbReference type="NCBI Taxonomy" id="1314781"/>
    <lineage>
        <taxon>Eukaryota</taxon>
        <taxon>Fungi</taxon>
        <taxon>Dikarya</taxon>
        <taxon>Basidiomycota</taxon>
        <taxon>Agaricomycotina</taxon>
        <taxon>Agaricomycetes</taxon>
        <taxon>Auriculariales</taxon>
        <taxon>Exidiaceae</taxon>
        <taxon>Exidia</taxon>
    </lineage>
</organism>
<proteinExistence type="predicted"/>
<feature type="compositionally biased region" description="Acidic residues" evidence="1">
    <location>
        <begin position="165"/>
        <end position="174"/>
    </location>
</feature>
<feature type="region of interest" description="Disordered" evidence="1">
    <location>
        <begin position="154"/>
        <end position="174"/>
    </location>
</feature>
<protein>
    <submittedName>
        <fullName evidence="2">Uncharacterized protein</fullName>
    </submittedName>
</protein>
<evidence type="ECO:0000256" key="1">
    <source>
        <dbReference type="SAM" id="MobiDB-lite"/>
    </source>
</evidence>
<keyword evidence="3" id="KW-1185">Reference proteome</keyword>
<gene>
    <name evidence="2" type="ORF">EXIGLDRAFT_766658</name>
</gene>
<evidence type="ECO:0000313" key="2">
    <source>
        <dbReference type="EMBL" id="KZV94920.1"/>
    </source>
</evidence>
<dbReference type="OrthoDB" id="2930792at2759"/>
<evidence type="ECO:0000313" key="3">
    <source>
        <dbReference type="Proteomes" id="UP000077266"/>
    </source>
</evidence>
<dbReference type="EMBL" id="KV425965">
    <property type="protein sequence ID" value="KZV94920.1"/>
    <property type="molecule type" value="Genomic_DNA"/>
</dbReference>
<reference evidence="2 3" key="1">
    <citation type="journal article" date="2016" name="Mol. Biol. Evol.">
        <title>Comparative Genomics of Early-Diverging Mushroom-Forming Fungi Provides Insights into the Origins of Lignocellulose Decay Capabilities.</title>
        <authorList>
            <person name="Nagy L.G."/>
            <person name="Riley R."/>
            <person name="Tritt A."/>
            <person name="Adam C."/>
            <person name="Daum C."/>
            <person name="Floudas D."/>
            <person name="Sun H."/>
            <person name="Yadav J.S."/>
            <person name="Pangilinan J."/>
            <person name="Larsson K.H."/>
            <person name="Matsuura K."/>
            <person name="Barry K."/>
            <person name="Labutti K."/>
            <person name="Kuo R."/>
            <person name="Ohm R.A."/>
            <person name="Bhattacharya S.S."/>
            <person name="Shirouzu T."/>
            <person name="Yoshinaga Y."/>
            <person name="Martin F.M."/>
            <person name="Grigoriev I.V."/>
            <person name="Hibbett D.S."/>
        </authorList>
    </citation>
    <scope>NUCLEOTIDE SEQUENCE [LARGE SCALE GENOMIC DNA]</scope>
    <source>
        <strain evidence="2 3">HHB12029</strain>
    </source>
</reference>
<dbReference type="InParanoid" id="A0A165JJ57"/>
<accession>A0A165JJ57</accession>
<dbReference type="Proteomes" id="UP000077266">
    <property type="component" value="Unassembled WGS sequence"/>
</dbReference>